<proteinExistence type="predicted"/>
<dbReference type="EMBL" id="CP015163">
    <property type="protein sequence ID" value="AXB45016.1"/>
    <property type="molecule type" value="Genomic_DNA"/>
</dbReference>
<reference evidence="1 2" key="1">
    <citation type="submission" date="2016-04" db="EMBL/GenBank/DDBJ databases">
        <title>Complete genome sequence and analysis of deep-sea sediment isolate, Amycolatopsis sp. WP1.</title>
        <authorList>
            <person name="Wang H."/>
            <person name="Chen S."/>
            <person name="Wu Q."/>
        </authorList>
    </citation>
    <scope>NUCLEOTIDE SEQUENCE [LARGE SCALE GENOMIC DNA]</scope>
    <source>
        <strain evidence="1 2">WP1</strain>
    </source>
</reference>
<dbReference type="Proteomes" id="UP000250434">
    <property type="component" value="Chromosome"/>
</dbReference>
<evidence type="ECO:0000313" key="1">
    <source>
        <dbReference type="EMBL" id="AXB45016.1"/>
    </source>
</evidence>
<name>A0A344LAE2_9PSEU</name>
<evidence type="ECO:0000313" key="2">
    <source>
        <dbReference type="Proteomes" id="UP000250434"/>
    </source>
</evidence>
<accession>A0A344LAE2</accession>
<gene>
    <name evidence="1" type="ORF">A4R43_23035</name>
</gene>
<dbReference type="AlphaFoldDB" id="A0A344LAE2"/>
<organism evidence="1 2">
    <name type="scientific">Amycolatopsis albispora</name>
    <dbReference type="NCBI Taxonomy" id="1804986"/>
    <lineage>
        <taxon>Bacteria</taxon>
        <taxon>Bacillati</taxon>
        <taxon>Actinomycetota</taxon>
        <taxon>Actinomycetes</taxon>
        <taxon>Pseudonocardiales</taxon>
        <taxon>Pseudonocardiaceae</taxon>
        <taxon>Amycolatopsis</taxon>
    </lineage>
</organism>
<sequence>MPCTEEEVARVRGVGWLPQPYEDFLLRMGRRAGDLLRGTSVFYPGIVELADEMRDLVRENKVEHLIAPGSILLGMHQGYQLYWLEPGGRVHLYEEMETEVRESWPSLLAFLRAEAERHLELKARHNL</sequence>
<dbReference type="KEGG" id="aab:A4R43_23035"/>
<dbReference type="OrthoDB" id="3399677at2"/>
<evidence type="ECO:0008006" key="3">
    <source>
        <dbReference type="Google" id="ProtNLM"/>
    </source>
</evidence>
<keyword evidence="2" id="KW-1185">Reference proteome</keyword>
<protein>
    <recommendedName>
        <fullName evidence="3">Knr4/Smi1-like domain-containing protein</fullName>
    </recommendedName>
</protein>
<dbReference type="RefSeq" id="WP_113694275.1">
    <property type="nucleotide sequence ID" value="NZ_CP015163.1"/>
</dbReference>